<accession>A0ABP9NBF3</accession>
<evidence type="ECO:0000313" key="1">
    <source>
        <dbReference type="EMBL" id="GAA5110470.1"/>
    </source>
</evidence>
<protein>
    <submittedName>
        <fullName evidence="1">Uncharacterized protein</fullName>
    </submittedName>
</protein>
<dbReference type="Proteomes" id="UP001500864">
    <property type="component" value="Unassembled WGS sequence"/>
</dbReference>
<reference evidence="2" key="1">
    <citation type="journal article" date="2019" name="Int. J. Syst. Evol. Microbiol.">
        <title>The Global Catalogue of Microorganisms (GCM) 10K type strain sequencing project: providing services to taxonomists for standard genome sequencing and annotation.</title>
        <authorList>
            <consortium name="The Broad Institute Genomics Platform"/>
            <consortium name="The Broad Institute Genome Sequencing Center for Infectious Disease"/>
            <person name="Wu L."/>
            <person name="Ma J."/>
        </authorList>
    </citation>
    <scope>NUCLEOTIDE SEQUENCE [LARGE SCALE GENOMIC DNA]</scope>
    <source>
        <strain evidence="2">JCM 17712</strain>
    </source>
</reference>
<gene>
    <name evidence="1" type="ORF">GCM10023261_14100</name>
</gene>
<keyword evidence="2" id="KW-1185">Reference proteome</keyword>
<name>A0ABP9NBF3_9HYPH</name>
<evidence type="ECO:0000313" key="2">
    <source>
        <dbReference type="Proteomes" id="UP001500864"/>
    </source>
</evidence>
<sequence>MKQRSIEKTDEEEEREELYDVYDDGEVLTMESATAFLKSLGWSVEIEGYGDHSAISLS</sequence>
<comment type="caution">
    <text evidence="1">The sequence shown here is derived from an EMBL/GenBank/DDBJ whole genome shotgun (WGS) entry which is preliminary data.</text>
</comment>
<dbReference type="RefSeq" id="WP_345116965.1">
    <property type="nucleotide sequence ID" value="NZ_BAABIZ010000023.1"/>
</dbReference>
<organism evidence="1 2">
    <name type="scientific">Bartonella jaculi</name>
    <dbReference type="NCBI Taxonomy" id="686226"/>
    <lineage>
        <taxon>Bacteria</taxon>
        <taxon>Pseudomonadati</taxon>
        <taxon>Pseudomonadota</taxon>
        <taxon>Alphaproteobacteria</taxon>
        <taxon>Hyphomicrobiales</taxon>
        <taxon>Bartonellaceae</taxon>
        <taxon>Bartonella</taxon>
    </lineage>
</organism>
<proteinExistence type="predicted"/>
<dbReference type="EMBL" id="BAABIZ010000023">
    <property type="protein sequence ID" value="GAA5110470.1"/>
    <property type="molecule type" value="Genomic_DNA"/>
</dbReference>